<keyword evidence="2" id="KW-1003">Cell membrane</keyword>
<evidence type="ECO:0008006" key="9">
    <source>
        <dbReference type="Google" id="ProtNLM"/>
    </source>
</evidence>
<keyword evidence="3 6" id="KW-0812">Transmembrane</keyword>
<gene>
    <name evidence="7" type="ORF">BsIDN1_06120</name>
</gene>
<dbReference type="EMBL" id="AP021906">
    <property type="protein sequence ID" value="BBP86994.1"/>
    <property type="molecule type" value="Genomic_DNA"/>
</dbReference>
<sequence>MGSVTLAILIFIMTLVLVIWQPGRVTIGWSACGGAILALAFGVVHLGDVWEVTQIVWNATFAFIGIIIISLILDEIGFFEWAALHMAKSCKRQWCPHVYLFNIARRCCGCFFCQRWSGTDFDPNRFICGESVEAG</sequence>
<evidence type="ECO:0000256" key="1">
    <source>
        <dbReference type="ARBA" id="ARBA00004651"/>
    </source>
</evidence>
<comment type="subcellular location">
    <subcellularLocation>
        <location evidence="1">Cell membrane</location>
        <topology evidence="1">Multi-pass membrane protein</topology>
    </subcellularLocation>
</comment>
<evidence type="ECO:0000313" key="8">
    <source>
        <dbReference type="Proteomes" id="UP000464658"/>
    </source>
</evidence>
<evidence type="ECO:0000313" key="7">
    <source>
        <dbReference type="EMBL" id="BBP86994.1"/>
    </source>
</evidence>
<evidence type="ECO:0000256" key="2">
    <source>
        <dbReference type="ARBA" id="ARBA00022475"/>
    </source>
</evidence>
<protein>
    <recommendedName>
        <fullName evidence="9">Citrate transporter-like domain-containing protein</fullName>
    </recommendedName>
</protein>
<evidence type="ECO:0000256" key="5">
    <source>
        <dbReference type="ARBA" id="ARBA00023136"/>
    </source>
</evidence>
<proteinExistence type="predicted"/>
<keyword evidence="5 6" id="KW-0472">Membrane</keyword>
<evidence type="ECO:0000256" key="6">
    <source>
        <dbReference type="SAM" id="Phobius"/>
    </source>
</evidence>
<feature type="transmembrane region" description="Helical" evidence="6">
    <location>
        <begin position="29"/>
        <end position="47"/>
    </location>
</feature>
<dbReference type="InterPro" id="IPR000802">
    <property type="entry name" value="Arsenical_pump_ArsB"/>
</dbReference>
<feature type="transmembrane region" description="Helical" evidence="6">
    <location>
        <begin position="59"/>
        <end position="84"/>
    </location>
</feature>
<evidence type="ECO:0000256" key="4">
    <source>
        <dbReference type="ARBA" id="ARBA00022989"/>
    </source>
</evidence>
<reference evidence="7 8" key="1">
    <citation type="submission" date="2019-12" db="EMBL/GenBank/DDBJ databases">
        <title>Full genome sequence of a Bacillus safensis strain isolated from commercially available natto in Indonesia.</title>
        <authorList>
            <person name="Yoshida M."/>
            <person name="Uomi M."/>
            <person name="Waturangi D."/>
            <person name="Ekaputri J.J."/>
            <person name="Setiamarga D.H.E."/>
        </authorList>
    </citation>
    <scope>NUCLEOTIDE SEQUENCE [LARGE SCALE GENOMIC DNA]</scope>
    <source>
        <strain evidence="7 8">IDN1</strain>
    </source>
</reference>
<dbReference type="GO" id="GO:0015105">
    <property type="term" value="F:arsenite transmembrane transporter activity"/>
    <property type="evidence" value="ECO:0007669"/>
    <property type="project" value="InterPro"/>
</dbReference>
<organism evidence="7 8">
    <name type="scientific">Bacillus safensis</name>
    <dbReference type="NCBI Taxonomy" id="561879"/>
    <lineage>
        <taxon>Bacteria</taxon>
        <taxon>Bacillati</taxon>
        <taxon>Bacillota</taxon>
        <taxon>Bacilli</taxon>
        <taxon>Bacillales</taxon>
        <taxon>Bacillaceae</taxon>
        <taxon>Bacillus</taxon>
    </lineage>
</organism>
<evidence type="ECO:0000256" key="3">
    <source>
        <dbReference type="ARBA" id="ARBA00022692"/>
    </source>
</evidence>
<keyword evidence="4 6" id="KW-1133">Transmembrane helix</keyword>
<dbReference type="Pfam" id="PF02040">
    <property type="entry name" value="ArsB"/>
    <property type="match status" value="1"/>
</dbReference>
<name>A0A5S9M4B2_BACIA</name>
<dbReference type="AlphaFoldDB" id="A0A5S9M4B2"/>
<accession>A0A5S9M4B2</accession>
<feature type="transmembrane region" description="Helical" evidence="6">
    <location>
        <begin position="6"/>
        <end position="22"/>
    </location>
</feature>
<dbReference type="Proteomes" id="UP000464658">
    <property type="component" value="Chromosome"/>
</dbReference>
<dbReference type="GO" id="GO:0005886">
    <property type="term" value="C:plasma membrane"/>
    <property type="evidence" value="ECO:0007669"/>
    <property type="project" value="UniProtKB-SubCell"/>
</dbReference>